<dbReference type="Proteomes" id="UP000037773">
    <property type="component" value="Unassembled WGS sequence"/>
</dbReference>
<dbReference type="PROSITE" id="PS51257">
    <property type="entry name" value="PROKAR_LIPOPROTEIN"/>
    <property type="match status" value="1"/>
</dbReference>
<organism evidence="2 3">
    <name type="scientific">Streptomyces caelestis</name>
    <dbReference type="NCBI Taxonomy" id="36816"/>
    <lineage>
        <taxon>Bacteria</taxon>
        <taxon>Bacillati</taxon>
        <taxon>Actinomycetota</taxon>
        <taxon>Actinomycetes</taxon>
        <taxon>Kitasatosporales</taxon>
        <taxon>Streptomycetaceae</taxon>
        <taxon>Streptomyces</taxon>
    </lineage>
</organism>
<proteinExistence type="predicted"/>
<evidence type="ECO:0008006" key="4">
    <source>
        <dbReference type="Google" id="ProtNLM"/>
    </source>
</evidence>
<gene>
    <name evidence="2" type="ORF">ADK41_33365</name>
</gene>
<reference evidence="2 3" key="1">
    <citation type="submission" date="2015-07" db="EMBL/GenBank/DDBJ databases">
        <authorList>
            <person name="Noorani M."/>
        </authorList>
    </citation>
    <scope>NUCLEOTIDE SEQUENCE [LARGE SCALE GENOMIC DNA]</scope>
    <source>
        <strain evidence="2 3">NRRL B-24567</strain>
    </source>
</reference>
<keyword evidence="3" id="KW-1185">Reference proteome</keyword>
<evidence type="ECO:0000313" key="3">
    <source>
        <dbReference type="Proteomes" id="UP000037773"/>
    </source>
</evidence>
<evidence type="ECO:0000313" key="2">
    <source>
        <dbReference type="EMBL" id="KOT30048.1"/>
    </source>
</evidence>
<dbReference type="AlphaFoldDB" id="A0A0M9X634"/>
<dbReference type="EMBL" id="LGCN01000244">
    <property type="protein sequence ID" value="KOT30048.1"/>
    <property type="molecule type" value="Genomic_DNA"/>
</dbReference>
<dbReference type="OrthoDB" id="4327011at2"/>
<accession>A0A0M9X634</accession>
<dbReference type="RefSeq" id="WP_051843439.1">
    <property type="nucleotide sequence ID" value="NZ_LGCN01000244.1"/>
</dbReference>
<feature type="signal peptide" evidence="1">
    <location>
        <begin position="1"/>
        <end position="17"/>
    </location>
</feature>
<sequence>MTRRRPVPGPRSGPAFAAVVLAVLAPAVTGCGADEESRDYSVPDTLCGIRVDAEELTPFLPPGKKLSVEPEVNPASTWCDVSVDGKLAVRTVQDWWQGGADTAYFLRSQTLEPVEETADDGRYVYSDWQAFGKTEDCVDEKYGHELYTGIQAYGSDHRDADAMKRLIVSFTKEVEKSDECDEGTS</sequence>
<name>A0A0M9X634_9ACTN</name>
<protein>
    <recommendedName>
        <fullName evidence="4">Lipoprotein</fullName>
    </recommendedName>
</protein>
<dbReference type="PATRIC" id="fig|36816.3.peg.7257"/>
<feature type="chain" id="PRO_5038969399" description="Lipoprotein" evidence="1">
    <location>
        <begin position="18"/>
        <end position="185"/>
    </location>
</feature>
<keyword evidence="1" id="KW-0732">Signal</keyword>
<evidence type="ECO:0000256" key="1">
    <source>
        <dbReference type="SAM" id="SignalP"/>
    </source>
</evidence>
<comment type="caution">
    <text evidence="2">The sequence shown here is derived from an EMBL/GenBank/DDBJ whole genome shotgun (WGS) entry which is preliminary data.</text>
</comment>